<dbReference type="OrthoDB" id="5871038at2759"/>
<sequence length="353" mass="40923">MDNDFNRIRTFKSKKVKNTRRDATCPSTRESLAQRIASMFKGDPRCEVIANYEKECLRNSEESIQKLSLLLENWPLLKDTPQSSRSSLFELEDALSMLPKEHGVLYEQAQSFLELCRGRRPFHIEKMTFGFTSRNTSSVAHCMFWIKLLQPRAVSFYSTVDGLYLRAKDYHNLLVQEVDRVVVHDAANLSVALLSLIIKEWFCGKRNHLPALEITFHKSSRPRLEIDELLKKTVYKAPGNFRVLIDRKGDIKEIMKNSMYHSSRKSYSSCAIVRVLAEYLSSNVRDEQVTTRYECMLKIWTIPIFLGMSLIGQMNTVAALDRFIAVVFPIWYYKTTSCYSFVMLSGKFVLDRT</sequence>
<evidence type="ECO:0000313" key="2">
    <source>
        <dbReference type="Proteomes" id="UP000053766"/>
    </source>
</evidence>
<dbReference type="EMBL" id="KN716639">
    <property type="protein sequence ID" value="KJH42677.1"/>
    <property type="molecule type" value="Genomic_DNA"/>
</dbReference>
<gene>
    <name evidence="1" type="ORF">DICVIV_11330</name>
</gene>
<keyword evidence="2" id="KW-1185">Reference proteome</keyword>
<dbReference type="AlphaFoldDB" id="A0A0D8XG59"/>
<name>A0A0D8XG59_DICVI</name>
<evidence type="ECO:0000313" key="1">
    <source>
        <dbReference type="EMBL" id="KJH42677.1"/>
    </source>
</evidence>
<proteinExistence type="predicted"/>
<protein>
    <submittedName>
        <fullName evidence="1">Uncharacterized protein</fullName>
    </submittedName>
</protein>
<accession>A0A0D8XG59</accession>
<reference evidence="1 2" key="1">
    <citation type="submission" date="2013-11" db="EMBL/GenBank/DDBJ databases">
        <title>Draft genome of the bovine lungworm Dictyocaulus viviparus.</title>
        <authorList>
            <person name="Mitreva M."/>
        </authorList>
    </citation>
    <scope>NUCLEOTIDE SEQUENCE [LARGE SCALE GENOMIC DNA]</scope>
    <source>
        <strain evidence="1 2">HannoverDv2000</strain>
    </source>
</reference>
<dbReference type="Proteomes" id="UP000053766">
    <property type="component" value="Unassembled WGS sequence"/>
</dbReference>
<reference evidence="2" key="2">
    <citation type="journal article" date="2016" name="Sci. Rep.">
        <title>Dictyocaulus viviparus genome, variome and transcriptome elucidate lungworm biology and support future intervention.</title>
        <authorList>
            <person name="McNulty S.N."/>
            <person name="Strube C."/>
            <person name="Rosa B.A."/>
            <person name="Martin J.C."/>
            <person name="Tyagi R."/>
            <person name="Choi Y.J."/>
            <person name="Wang Q."/>
            <person name="Hallsworth Pepin K."/>
            <person name="Zhang X."/>
            <person name="Ozersky P."/>
            <person name="Wilson R.K."/>
            <person name="Sternberg P.W."/>
            <person name="Gasser R.B."/>
            <person name="Mitreva M."/>
        </authorList>
    </citation>
    <scope>NUCLEOTIDE SEQUENCE [LARGE SCALE GENOMIC DNA]</scope>
    <source>
        <strain evidence="2">HannoverDv2000</strain>
    </source>
</reference>
<organism evidence="1 2">
    <name type="scientific">Dictyocaulus viviparus</name>
    <name type="common">Bovine lungworm</name>
    <dbReference type="NCBI Taxonomy" id="29172"/>
    <lineage>
        <taxon>Eukaryota</taxon>
        <taxon>Metazoa</taxon>
        <taxon>Ecdysozoa</taxon>
        <taxon>Nematoda</taxon>
        <taxon>Chromadorea</taxon>
        <taxon>Rhabditida</taxon>
        <taxon>Rhabditina</taxon>
        <taxon>Rhabditomorpha</taxon>
        <taxon>Strongyloidea</taxon>
        <taxon>Metastrongylidae</taxon>
        <taxon>Dictyocaulus</taxon>
    </lineage>
</organism>